<dbReference type="InterPro" id="IPR003838">
    <property type="entry name" value="ABC3_permease_C"/>
</dbReference>
<gene>
    <name evidence="9" type="ORF">PbJCM13498_29990</name>
</gene>
<dbReference type="Proteomes" id="UP000391834">
    <property type="component" value="Unassembled WGS sequence"/>
</dbReference>
<feature type="transmembrane region" description="Helical" evidence="6">
    <location>
        <begin position="741"/>
        <end position="762"/>
    </location>
</feature>
<feature type="transmembrane region" description="Helical" evidence="6">
    <location>
        <begin position="410"/>
        <end position="434"/>
    </location>
</feature>
<sequence length="781" mass="88810">MFKIHLLTAIRQIRRSTALSAITIVGLAVGFTSVILLSIWINYEYQYDRFYPKTNRIYKVFIEEPRKGDVEKYPWVSFPLAEAMQGEVPEIENSTIVSSGSIKVKYNDHAFYENRACFTNPQLFKIFDFKFTRGNKKLALSHKQSIVISERVAKKYFGNENPIGKMLQINDNYPFEVTAVVDDIRPNSSINFDFFILAEYFAEPLILNGTNWEALNFNSYVCLRKDANPEVVREKIRNILMEHISDNKRYLNVQPIKDAHFYSVSGTPTNIKNIRIMTILGLVIFMVAFFNFVNILVGRYQKRAFEFKIKGIIGAEKKQIFFQILVECLVMISTATFLSLIISNLILPLFSQLAGRQFSSSTIFNLFSMEVLGATFIGALLIGSGLLLIAFKKYLKFQPPHKDKQGKTKLAYQSFFVTVQFASAILLVIGVIVVTQQLNFISRKDIGLNPENVITTPLKGSDRGKYEVLKEELLKNNAVKNVTAAYNLPTSINTNCVITAWPGNPHQEKLPLAYTVVDKDYFSTMGMQIIQGVPFSEKLQSDSVAYIVNEQAVAAMHLKEPVGAIIDFSCWTKGKIVGVVKDFNYRSMHSRIEPLIIVNHLWGAQNLLIKLNRKPDQVLLGELENLWKKINPQSPLNLQPLNNSLERMYQADKRFRNLLFAGSSIALILTSIGLLGVILMHVQHRIKEIGIRKVNGARVTEILAMLNKDFIKWVIIAFVIATPIAWFVMNKWLENFAYKTSLSWWIFAVAGVLALGIALLTVSWQSWKAAARNPIEALRYE</sequence>
<reference evidence="9 10" key="1">
    <citation type="submission" date="2019-10" db="EMBL/GenBank/DDBJ databases">
        <title>Prolixibacter strains distinguished by the presence of nitrate reductase genes were adept at nitrate-dependent anaerobic corrosion of metallic iron and carbon steel.</title>
        <authorList>
            <person name="Iino T."/>
            <person name="Shono N."/>
            <person name="Ito K."/>
            <person name="Nakamura R."/>
            <person name="Sueoka K."/>
            <person name="Harayama S."/>
            <person name="Ohkuma M."/>
        </authorList>
    </citation>
    <scope>NUCLEOTIDE SEQUENCE [LARGE SCALE GENOMIC DNA]</scope>
    <source>
        <strain evidence="9 10">JCM 13498</strain>
    </source>
</reference>
<feature type="transmembrane region" description="Helical" evidence="6">
    <location>
        <begin position="658"/>
        <end position="682"/>
    </location>
</feature>
<dbReference type="PANTHER" id="PTHR30572">
    <property type="entry name" value="MEMBRANE COMPONENT OF TRANSPORTER-RELATED"/>
    <property type="match status" value="1"/>
</dbReference>
<dbReference type="Pfam" id="PF12704">
    <property type="entry name" value="MacB_PCD"/>
    <property type="match status" value="1"/>
</dbReference>
<feature type="domain" description="ABC3 transporter permease C-terminal" evidence="7">
    <location>
        <begin position="663"/>
        <end position="774"/>
    </location>
</feature>
<evidence type="ECO:0000256" key="1">
    <source>
        <dbReference type="ARBA" id="ARBA00004651"/>
    </source>
</evidence>
<keyword evidence="4 6" id="KW-1133">Transmembrane helix</keyword>
<dbReference type="Pfam" id="PF02687">
    <property type="entry name" value="FtsX"/>
    <property type="match status" value="2"/>
</dbReference>
<keyword evidence="10" id="KW-1185">Reference proteome</keyword>
<dbReference type="InterPro" id="IPR025857">
    <property type="entry name" value="MacB_PCD"/>
</dbReference>
<dbReference type="AlphaFoldDB" id="A0A5M4B2L2"/>
<feature type="transmembrane region" description="Helical" evidence="6">
    <location>
        <begin position="21"/>
        <end position="43"/>
    </location>
</feature>
<evidence type="ECO:0000256" key="2">
    <source>
        <dbReference type="ARBA" id="ARBA00022475"/>
    </source>
</evidence>
<dbReference type="InterPro" id="IPR050250">
    <property type="entry name" value="Macrolide_Exporter_MacB"/>
</dbReference>
<dbReference type="GO" id="GO:0022857">
    <property type="term" value="F:transmembrane transporter activity"/>
    <property type="evidence" value="ECO:0007669"/>
    <property type="project" value="TreeGrafter"/>
</dbReference>
<dbReference type="EMBL" id="BLAX01000001">
    <property type="protein sequence ID" value="GET34136.1"/>
    <property type="molecule type" value="Genomic_DNA"/>
</dbReference>
<feature type="transmembrane region" description="Helical" evidence="6">
    <location>
        <begin position="320"/>
        <end position="346"/>
    </location>
</feature>
<feature type="transmembrane region" description="Helical" evidence="6">
    <location>
        <begin position="276"/>
        <end position="300"/>
    </location>
</feature>
<feature type="domain" description="MacB-like periplasmic core" evidence="8">
    <location>
        <begin position="20"/>
        <end position="238"/>
    </location>
</feature>
<organism evidence="9 10">
    <name type="scientific">Prolixibacter bellariivorans</name>
    <dbReference type="NCBI Taxonomy" id="314319"/>
    <lineage>
        <taxon>Bacteria</taxon>
        <taxon>Pseudomonadati</taxon>
        <taxon>Bacteroidota</taxon>
        <taxon>Bacteroidia</taxon>
        <taxon>Marinilabiliales</taxon>
        <taxon>Prolixibacteraceae</taxon>
        <taxon>Prolixibacter</taxon>
    </lineage>
</organism>
<proteinExistence type="predicted"/>
<keyword evidence="3 6" id="KW-0812">Transmembrane</keyword>
<accession>A0A5M4B2L2</accession>
<name>A0A5M4B2L2_9BACT</name>
<comment type="caution">
    <text evidence="9">The sequence shown here is derived from an EMBL/GenBank/DDBJ whole genome shotgun (WGS) entry which is preliminary data.</text>
</comment>
<feature type="domain" description="ABC3 transporter permease C-terminal" evidence="7">
    <location>
        <begin position="279"/>
        <end position="399"/>
    </location>
</feature>
<dbReference type="OrthoDB" id="8740261at2"/>
<feature type="transmembrane region" description="Helical" evidence="6">
    <location>
        <begin position="366"/>
        <end position="389"/>
    </location>
</feature>
<evidence type="ECO:0000259" key="8">
    <source>
        <dbReference type="Pfam" id="PF12704"/>
    </source>
</evidence>
<dbReference type="PANTHER" id="PTHR30572:SF18">
    <property type="entry name" value="ABC-TYPE MACROLIDE FAMILY EXPORT SYSTEM PERMEASE COMPONENT 2"/>
    <property type="match status" value="1"/>
</dbReference>
<keyword evidence="5 6" id="KW-0472">Membrane</keyword>
<evidence type="ECO:0000313" key="10">
    <source>
        <dbReference type="Proteomes" id="UP000391834"/>
    </source>
</evidence>
<evidence type="ECO:0000256" key="3">
    <source>
        <dbReference type="ARBA" id="ARBA00022692"/>
    </source>
</evidence>
<evidence type="ECO:0000259" key="7">
    <source>
        <dbReference type="Pfam" id="PF02687"/>
    </source>
</evidence>
<evidence type="ECO:0000256" key="6">
    <source>
        <dbReference type="SAM" id="Phobius"/>
    </source>
</evidence>
<evidence type="ECO:0000256" key="4">
    <source>
        <dbReference type="ARBA" id="ARBA00022989"/>
    </source>
</evidence>
<feature type="transmembrane region" description="Helical" evidence="6">
    <location>
        <begin position="710"/>
        <end position="729"/>
    </location>
</feature>
<protein>
    <submittedName>
        <fullName evidence="9">ABC transporter permease</fullName>
    </submittedName>
</protein>
<dbReference type="RefSeq" id="WP_027585777.1">
    <property type="nucleotide sequence ID" value="NZ_BLAX01000001.1"/>
</dbReference>
<evidence type="ECO:0000256" key="5">
    <source>
        <dbReference type="ARBA" id="ARBA00023136"/>
    </source>
</evidence>
<evidence type="ECO:0000313" key="9">
    <source>
        <dbReference type="EMBL" id="GET34136.1"/>
    </source>
</evidence>
<keyword evidence="2" id="KW-1003">Cell membrane</keyword>
<dbReference type="GO" id="GO:0005886">
    <property type="term" value="C:plasma membrane"/>
    <property type="evidence" value="ECO:0007669"/>
    <property type="project" value="UniProtKB-SubCell"/>
</dbReference>
<comment type="subcellular location">
    <subcellularLocation>
        <location evidence="1">Cell membrane</location>
        <topology evidence="1">Multi-pass membrane protein</topology>
    </subcellularLocation>
</comment>